<dbReference type="AlphaFoldDB" id="A0A0N5CV48"/>
<feature type="domain" description="C2H2-type" evidence="2">
    <location>
        <begin position="43"/>
        <end position="72"/>
    </location>
</feature>
<dbReference type="InterPro" id="IPR013087">
    <property type="entry name" value="Znf_C2H2_type"/>
</dbReference>
<dbReference type="Proteomes" id="UP000276776">
    <property type="component" value="Unassembled WGS sequence"/>
</dbReference>
<evidence type="ECO:0000313" key="4">
    <source>
        <dbReference type="Proteomes" id="UP000276776"/>
    </source>
</evidence>
<dbReference type="OrthoDB" id="5814089at2759"/>
<organism evidence="5">
    <name type="scientific">Thelazia callipaeda</name>
    <name type="common">Oriental eyeworm</name>
    <name type="synonym">Parasitic nematode</name>
    <dbReference type="NCBI Taxonomy" id="103827"/>
    <lineage>
        <taxon>Eukaryota</taxon>
        <taxon>Metazoa</taxon>
        <taxon>Ecdysozoa</taxon>
        <taxon>Nematoda</taxon>
        <taxon>Chromadorea</taxon>
        <taxon>Rhabditida</taxon>
        <taxon>Spirurina</taxon>
        <taxon>Spiruromorpha</taxon>
        <taxon>Thelazioidea</taxon>
        <taxon>Thelaziidae</taxon>
        <taxon>Thelazia</taxon>
    </lineage>
</organism>
<dbReference type="PROSITE" id="PS50157">
    <property type="entry name" value="ZINC_FINGER_C2H2_2"/>
    <property type="match status" value="1"/>
</dbReference>
<dbReference type="SUPFAM" id="SSF57667">
    <property type="entry name" value="beta-beta-alpha zinc fingers"/>
    <property type="match status" value="1"/>
</dbReference>
<protein>
    <submittedName>
        <fullName evidence="5">C2H2-type domain-containing protein</fullName>
    </submittedName>
</protein>
<gene>
    <name evidence="3" type="ORF">TCLT_LOCUS4161</name>
</gene>
<evidence type="ECO:0000256" key="1">
    <source>
        <dbReference type="PROSITE-ProRule" id="PRU00042"/>
    </source>
</evidence>
<name>A0A0N5CV48_THECL</name>
<keyword evidence="1" id="KW-0863">Zinc-finger</keyword>
<dbReference type="EMBL" id="UYYF01004278">
    <property type="protein sequence ID" value="VDN01231.1"/>
    <property type="molecule type" value="Genomic_DNA"/>
</dbReference>
<dbReference type="WBParaSite" id="TCLT_0000417201-mRNA-1">
    <property type="protein sequence ID" value="TCLT_0000417201-mRNA-1"/>
    <property type="gene ID" value="TCLT_0000417201"/>
</dbReference>
<keyword evidence="4" id="KW-1185">Reference proteome</keyword>
<evidence type="ECO:0000259" key="2">
    <source>
        <dbReference type="PROSITE" id="PS50157"/>
    </source>
</evidence>
<sequence length="81" mass="9259">MQPCATVAQSDCSKIIQHGNTAMYYLMNTMMNMNFVTTNVPNLNCCAVCGSIFRLTSDLVQHMRINHRSSHYSRTRKRVSQ</sequence>
<proteinExistence type="predicted"/>
<dbReference type="InterPro" id="IPR036236">
    <property type="entry name" value="Znf_C2H2_sf"/>
</dbReference>
<dbReference type="PROSITE" id="PS00028">
    <property type="entry name" value="ZINC_FINGER_C2H2_1"/>
    <property type="match status" value="1"/>
</dbReference>
<keyword evidence="1" id="KW-0479">Metal-binding</keyword>
<accession>A0A0N5CV48</accession>
<evidence type="ECO:0000313" key="5">
    <source>
        <dbReference type="WBParaSite" id="TCLT_0000417201-mRNA-1"/>
    </source>
</evidence>
<reference evidence="5" key="1">
    <citation type="submission" date="2017-02" db="UniProtKB">
        <authorList>
            <consortium name="WormBaseParasite"/>
        </authorList>
    </citation>
    <scope>IDENTIFICATION</scope>
</reference>
<reference evidence="3 4" key="2">
    <citation type="submission" date="2018-11" db="EMBL/GenBank/DDBJ databases">
        <authorList>
            <consortium name="Pathogen Informatics"/>
        </authorList>
    </citation>
    <scope>NUCLEOTIDE SEQUENCE [LARGE SCALE GENOMIC DNA]</scope>
</reference>
<dbReference type="GO" id="GO:0008270">
    <property type="term" value="F:zinc ion binding"/>
    <property type="evidence" value="ECO:0007669"/>
    <property type="project" value="UniProtKB-KW"/>
</dbReference>
<dbReference type="STRING" id="103827.A0A0N5CV48"/>
<keyword evidence="1" id="KW-0862">Zinc</keyword>
<evidence type="ECO:0000313" key="3">
    <source>
        <dbReference type="EMBL" id="VDN01231.1"/>
    </source>
</evidence>